<keyword evidence="17" id="KW-1185">Reference proteome</keyword>
<evidence type="ECO:0000256" key="4">
    <source>
        <dbReference type="ARBA" id="ARBA00022670"/>
    </source>
</evidence>
<evidence type="ECO:0000256" key="7">
    <source>
        <dbReference type="ARBA" id="ARBA00022801"/>
    </source>
</evidence>
<keyword evidence="7" id="KW-0378">Hydrolase</keyword>
<evidence type="ECO:0000256" key="2">
    <source>
        <dbReference type="ARBA" id="ARBA00007739"/>
    </source>
</evidence>
<dbReference type="GO" id="GO:0030288">
    <property type="term" value="C:outer membrane-bounded periplasmic space"/>
    <property type="evidence" value="ECO:0007669"/>
    <property type="project" value="TreeGrafter"/>
</dbReference>
<dbReference type="PANTHER" id="PTHR32282:SF33">
    <property type="entry name" value="PEPTIDOGLYCAN GLYCOSYLTRANSFERASE"/>
    <property type="match status" value="1"/>
</dbReference>
<dbReference type="SMART" id="SM00740">
    <property type="entry name" value="PASTA"/>
    <property type="match status" value="1"/>
</dbReference>
<keyword evidence="5" id="KW-0328">Glycosyltransferase</keyword>
<sequence>MGVVAGLLVTGMVLPFVGGTAFAVRNMAVGFLDLPSELDAPPPPQRSVIHAADGSELAQIYDKNRQPVRIGAIAPVMRDAIMASEDRRFYEHNGVDFQGTFRAVLATLRGETQGGSSLTQQYVKNVLLEGAGTEEEKQDATEVTIARKVKELRYAIGIEKRMAKDEILAGYLNVAYFGDGAYGIESAARHYFGVAAADLELGQASMLAALVRSPSGYNPLLHPEKAIDRRNIVLDRMVVSDMLGKREAAAAQDADLVLDVNNFENGCMYSDAPFFCTYVVNEIERNPRYGKTKEQRARWLRTAGLRIRTTLVPRAQEAAQDAVDRYVPRRNESGKVAAQALVEPGTGAVRAIAQSRDFGYDENVRGQTAINFAVDAEYGGGTGFQAGSTFKAFTLAAALDQGMGYGTTFSSPGSTTVSGLRTCGGDRLSPWDVKNSAESDSGRLDMIEGTKGSVNTYFAQLQAAVGLCDTVKTAKRLGVHRADGAPLGQWASFTLGDQEVSPLTMAGAYAVFASGGTYCRPEPIASIDIESTGERMDIQPECREVLSEEVANGVSHVLAQTFDGGTADGLGIGRPAAAKSGTTDGAAYSWFAGYTPHLSSAVAVGDPRGGESHPLRHVSLGGRYFRIVYGADIPGPIWRATMSEASAGLPASDFTDGVHNGGAGDDRKNGPAGRRGDGAAIPDVLGRPKDDAVRALKDAGYTVRVSPRTVRSPGGAGTVAAVNPNPGSTLPKGSVVRVFVGRP</sequence>
<keyword evidence="4" id="KW-0645">Protease</keyword>
<dbReference type="SUPFAM" id="SSF56601">
    <property type="entry name" value="beta-lactamase/transpeptidase-like"/>
    <property type="match status" value="1"/>
</dbReference>
<evidence type="ECO:0000256" key="3">
    <source>
        <dbReference type="ARBA" id="ARBA00022645"/>
    </source>
</evidence>
<keyword evidence="11" id="KW-0961">Cell wall biogenesis/degradation</keyword>
<feature type="domain" description="PASTA" evidence="15">
    <location>
        <begin position="675"/>
        <end position="742"/>
    </location>
</feature>
<evidence type="ECO:0000313" key="16">
    <source>
        <dbReference type="EMBL" id="PSK90258.1"/>
    </source>
</evidence>
<dbReference type="InterPro" id="IPR036950">
    <property type="entry name" value="PBP_transglycosylase"/>
</dbReference>
<keyword evidence="10" id="KW-0511">Multifunctional enzyme</keyword>
<dbReference type="PROSITE" id="PS51178">
    <property type="entry name" value="PASTA"/>
    <property type="match status" value="1"/>
</dbReference>
<dbReference type="CDD" id="cd06577">
    <property type="entry name" value="PASTA_pknB"/>
    <property type="match status" value="1"/>
</dbReference>
<dbReference type="InterPro" id="IPR012338">
    <property type="entry name" value="Beta-lactam/transpept-like"/>
</dbReference>
<evidence type="ECO:0000256" key="8">
    <source>
        <dbReference type="ARBA" id="ARBA00022960"/>
    </source>
</evidence>
<keyword evidence="8" id="KW-0133">Cell shape</keyword>
<reference evidence="16 17" key="1">
    <citation type="submission" date="2018-03" db="EMBL/GenBank/DDBJ databases">
        <title>Genomic Encyclopedia of Archaeal and Bacterial Type Strains, Phase II (KMG-II): from individual species to whole genera.</title>
        <authorList>
            <person name="Goeker M."/>
        </authorList>
    </citation>
    <scope>NUCLEOTIDE SEQUENCE [LARGE SCALE GENOMIC DNA]</scope>
    <source>
        <strain evidence="16 17">DSM 45312</strain>
    </source>
</reference>
<comment type="similarity">
    <text evidence="1">In the C-terminal section; belongs to the transpeptidase family.</text>
</comment>
<dbReference type="GO" id="GO:0009002">
    <property type="term" value="F:serine-type D-Ala-D-Ala carboxypeptidase activity"/>
    <property type="evidence" value="ECO:0007669"/>
    <property type="project" value="UniProtKB-EC"/>
</dbReference>
<evidence type="ECO:0000256" key="10">
    <source>
        <dbReference type="ARBA" id="ARBA00023268"/>
    </source>
</evidence>
<dbReference type="Gene3D" id="3.30.10.20">
    <property type="match status" value="1"/>
</dbReference>
<dbReference type="EMBL" id="PYGA01000023">
    <property type="protein sequence ID" value="PSK90258.1"/>
    <property type="molecule type" value="Genomic_DNA"/>
</dbReference>
<dbReference type="Gene3D" id="1.10.3810.10">
    <property type="entry name" value="Biosynthetic peptidoglycan transglycosylase-like"/>
    <property type="match status" value="1"/>
</dbReference>
<feature type="compositionally biased region" description="Basic and acidic residues" evidence="14">
    <location>
        <begin position="664"/>
        <end position="677"/>
    </location>
</feature>
<evidence type="ECO:0000256" key="14">
    <source>
        <dbReference type="SAM" id="MobiDB-lite"/>
    </source>
</evidence>
<keyword evidence="9" id="KW-0573">Peptidoglycan synthesis</keyword>
<protein>
    <submittedName>
        <fullName evidence="16">Membrane peptidoglycan carboxypeptidase</fullName>
    </submittedName>
</protein>
<dbReference type="Pfam" id="PF00912">
    <property type="entry name" value="Transgly"/>
    <property type="match status" value="1"/>
</dbReference>
<dbReference type="Gene3D" id="3.40.710.10">
    <property type="entry name" value="DD-peptidase/beta-lactamase superfamily"/>
    <property type="match status" value="1"/>
</dbReference>
<evidence type="ECO:0000256" key="6">
    <source>
        <dbReference type="ARBA" id="ARBA00022679"/>
    </source>
</evidence>
<gene>
    <name evidence="16" type="ORF">CLV63_12387</name>
</gene>
<dbReference type="InterPro" id="IPR005543">
    <property type="entry name" value="PASTA_dom"/>
</dbReference>
<dbReference type="Pfam" id="PF03793">
    <property type="entry name" value="PASTA"/>
    <property type="match status" value="1"/>
</dbReference>
<evidence type="ECO:0000256" key="5">
    <source>
        <dbReference type="ARBA" id="ARBA00022676"/>
    </source>
</evidence>
<dbReference type="SUPFAM" id="SSF53955">
    <property type="entry name" value="Lysozyme-like"/>
    <property type="match status" value="1"/>
</dbReference>
<keyword evidence="6" id="KW-0808">Transferase</keyword>
<evidence type="ECO:0000256" key="12">
    <source>
        <dbReference type="ARBA" id="ARBA00034000"/>
    </source>
</evidence>
<dbReference type="InterPro" id="IPR001264">
    <property type="entry name" value="Glyco_trans_51"/>
</dbReference>
<dbReference type="Proteomes" id="UP000240542">
    <property type="component" value="Unassembled WGS sequence"/>
</dbReference>
<accession>A0A2P8CZ51</accession>
<organism evidence="16 17">
    <name type="scientific">Murinocardiopsis flavida</name>
    <dbReference type="NCBI Taxonomy" id="645275"/>
    <lineage>
        <taxon>Bacteria</taxon>
        <taxon>Bacillati</taxon>
        <taxon>Actinomycetota</taxon>
        <taxon>Actinomycetes</taxon>
        <taxon>Streptosporangiales</taxon>
        <taxon>Nocardiopsidaceae</taxon>
        <taxon>Murinocardiopsis</taxon>
    </lineage>
</organism>
<dbReference type="GO" id="GO:0009252">
    <property type="term" value="P:peptidoglycan biosynthetic process"/>
    <property type="evidence" value="ECO:0007669"/>
    <property type="project" value="UniProtKB-KW"/>
</dbReference>
<evidence type="ECO:0000313" key="17">
    <source>
        <dbReference type="Proteomes" id="UP000240542"/>
    </source>
</evidence>
<dbReference type="InterPro" id="IPR050396">
    <property type="entry name" value="Glycosyltr_51/Transpeptidase"/>
</dbReference>
<dbReference type="AlphaFoldDB" id="A0A2P8CZ51"/>
<comment type="catalytic activity">
    <reaction evidence="13">
        <text>[GlcNAc-(1-&gt;4)-Mur2Ac(oyl-L-Ala-gamma-D-Glu-L-Lys-D-Ala-D-Ala)](n)-di-trans,octa-cis-undecaprenyl diphosphate + beta-D-GlcNAc-(1-&gt;4)-Mur2Ac(oyl-L-Ala-gamma-D-Glu-L-Lys-D-Ala-D-Ala)-di-trans,octa-cis-undecaprenyl diphosphate = [GlcNAc-(1-&gt;4)-Mur2Ac(oyl-L-Ala-gamma-D-Glu-L-Lys-D-Ala-D-Ala)](n+1)-di-trans,octa-cis-undecaprenyl diphosphate + di-trans,octa-cis-undecaprenyl diphosphate + H(+)</text>
        <dbReference type="Rhea" id="RHEA:23708"/>
        <dbReference type="Rhea" id="RHEA-COMP:9602"/>
        <dbReference type="Rhea" id="RHEA-COMP:9603"/>
        <dbReference type="ChEBI" id="CHEBI:15378"/>
        <dbReference type="ChEBI" id="CHEBI:58405"/>
        <dbReference type="ChEBI" id="CHEBI:60033"/>
        <dbReference type="ChEBI" id="CHEBI:78435"/>
        <dbReference type="EC" id="2.4.99.28"/>
    </reaction>
</comment>
<keyword evidence="3 16" id="KW-0121">Carboxypeptidase</keyword>
<name>A0A2P8CZ51_9ACTN</name>
<comment type="caution">
    <text evidence="16">The sequence shown here is derived from an EMBL/GenBank/DDBJ whole genome shotgun (WGS) entry which is preliminary data.</text>
</comment>
<evidence type="ECO:0000256" key="13">
    <source>
        <dbReference type="ARBA" id="ARBA00049902"/>
    </source>
</evidence>
<dbReference type="InterPro" id="IPR023346">
    <property type="entry name" value="Lysozyme-like_dom_sf"/>
</dbReference>
<dbReference type="Pfam" id="PF00905">
    <property type="entry name" value="Transpeptidase"/>
    <property type="match status" value="1"/>
</dbReference>
<evidence type="ECO:0000259" key="15">
    <source>
        <dbReference type="PROSITE" id="PS51178"/>
    </source>
</evidence>
<comment type="catalytic activity">
    <reaction evidence="12">
        <text>Preferential cleavage: (Ac)2-L-Lys-D-Ala-|-D-Ala. Also transpeptidation of peptidyl-alanyl moieties that are N-acyl substituents of D-alanine.</text>
        <dbReference type="EC" id="3.4.16.4"/>
    </reaction>
</comment>
<dbReference type="InterPro" id="IPR001460">
    <property type="entry name" value="PCN-bd_Tpept"/>
</dbReference>
<evidence type="ECO:0000256" key="1">
    <source>
        <dbReference type="ARBA" id="ARBA00007090"/>
    </source>
</evidence>
<feature type="region of interest" description="Disordered" evidence="14">
    <location>
        <begin position="653"/>
        <end position="683"/>
    </location>
</feature>
<dbReference type="GO" id="GO:0008658">
    <property type="term" value="F:penicillin binding"/>
    <property type="evidence" value="ECO:0007669"/>
    <property type="project" value="InterPro"/>
</dbReference>
<comment type="similarity">
    <text evidence="2">In the N-terminal section; belongs to the glycosyltransferase 51 family.</text>
</comment>
<evidence type="ECO:0000256" key="11">
    <source>
        <dbReference type="ARBA" id="ARBA00023316"/>
    </source>
</evidence>
<dbReference type="GO" id="GO:0071555">
    <property type="term" value="P:cell wall organization"/>
    <property type="evidence" value="ECO:0007669"/>
    <property type="project" value="UniProtKB-KW"/>
</dbReference>
<dbReference type="PANTHER" id="PTHR32282">
    <property type="entry name" value="BINDING PROTEIN TRANSPEPTIDASE, PUTATIVE-RELATED"/>
    <property type="match status" value="1"/>
</dbReference>
<proteinExistence type="inferred from homology"/>
<dbReference type="GO" id="GO:0006508">
    <property type="term" value="P:proteolysis"/>
    <property type="evidence" value="ECO:0007669"/>
    <property type="project" value="UniProtKB-KW"/>
</dbReference>
<evidence type="ECO:0000256" key="9">
    <source>
        <dbReference type="ARBA" id="ARBA00022984"/>
    </source>
</evidence>
<dbReference type="GO" id="GO:0008955">
    <property type="term" value="F:peptidoglycan glycosyltransferase activity"/>
    <property type="evidence" value="ECO:0007669"/>
    <property type="project" value="UniProtKB-EC"/>
</dbReference>
<dbReference type="GO" id="GO:0008360">
    <property type="term" value="P:regulation of cell shape"/>
    <property type="evidence" value="ECO:0007669"/>
    <property type="project" value="UniProtKB-KW"/>
</dbReference>
<dbReference type="FunFam" id="1.10.3810.10:FF:000001">
    <property type="entry name" value="Penicillin-binding protein 1A"/>
    <property type="match status" value="1"/>
</dbReference>